<protein>
    <submittedName>
        <fullName evidence="2">Uncharacterized protein</fullName>
    </submittedName>
</protein>
<reference evidence="2" key="2">
    <citation type="submission" date="2025-08" db="UniProtKB">
        <authorList>
            <consortium name="RefSeq"/>
        </authorList>
    </citation>
    <scope>IDENTIFICATION</scope>
</reference>
<reference evidence="1" key="1">
    <citation type="journal article" date="2020" name="Nat. Genet.">
        <title>Genomic diversifications of five Gossypium allopolyploid species and their impact on cotton improvement.</title>
        <authorList>
            <person name="Chen Z.J."/>
            <person name="Sreedasyam A."/>
            <person name="Ando A."/>
            <person name="Song Q."/>
            <person name="De Santiago L.M."/>
            <person name="Hulse-Kemp A.M."/>
            <person name="Ding M."/>
            <person name="Ye W."/>
            <person name="Kirkbride R.C."/>
            <person name="Jenkins J."/>
            <person name="Plott C."/>
            <person name="Lovell J."/>
            <person name="Lin Y.M."/>
            <person name="Vaughn R."/>
            <person name="Liu B."/>
            <person name="Simpson S."/>
            <person name="Scheffler B.E."/>
            <person name="Wen L."/>
            <person name="Saski C.A."/>
            <person name="Grover C.E."/>
            <person name="Hu G."/>
            <person name="Conover J.L."/>
            <person name="Carlson J.W."/>
            <person name="Shu S."/>
            <person name="Boston L.B."/>
            <person name="Williams M."/>
            <person name="Peterson D.G."/>
            <person name="McGee K."/>
            <person name="Jones D.C."/>
            <person name="Wendel J.F."/>
            <person name="Stelly D.M."/>
            <person name="Grimwood J."/>
            <person name="Schmutz J."/>
        </authorList>
    </citation>
    <scope>NUCLEOTIDE SEQUENCE [LARGE SCALE GENOMIC DNA]</scope>
    <source>
        <strain evidence="1">cv. TM-1</strain>
    </source>
</reference>
<dbReference type="Proteomes" id="UP000818029">
    <property type="component" value="Chromosome D01"/>
</dbReference>
<dbReference type="AlphaFoldDB" id="A0A1U8MEJ8"/>
<dbReference type="KEGG" id="ghi:107936926"/>
<sequence length="174" mass="20261">MDSNLDKDDCNSLPLSSIYFKYLDGQLYSIFSSHYYSHSHHYYTSYYYSRESEASMMYVVNCMKPIRSSQYIDASRCTTKSNTSSPPTSFFYFLDENTVLNLNQACTVEAVVPIMVKNISGMSTLTIYNKLYEGFYLSWEYRQSDRFPLLQSVNRALHHHFLYGVHGIGFLLLL</sequence>
<keyword evidence="1" id="KW-1185">Reference proteome</keyword>
<evidence type="ECO:0000313" key="1">
    <source>
        <dbReference type="Proteomes" id="UP000818029"/>
    </source>
</evidence>
<proteinExistence type="predicted"/>
<dbReference type="RefSeq" id="XP_016725200.1">
    <property type="nucleotide sequence ID" value="XM_016869711.2"/>
</dbReference>
<accession>A0A1U8MEJ8</accession>
<gene>
    <name evidence="2" type="primary">LOC107936926</name>
</gene>
<dbReference type="PaxDb" id="3635-A0A1U8MEJ8"/>
<organism evidence="1 2">
    <name type="scientific">Gossypium hirsutum</name>
    <name type="common">Upland cotton</name>
    <name type="synonym">Gossypium mexicanum</name>
    <dbReference type="NCBI Taxonomy" id="3635"/>
    <lineage>
        <taxon>Eukaryota</taxon>
        <taxon>Viridiplantae</taxon>
        <taxon>Streptophyta</taxon>
        <taxon>Embryophyta</taxon>
        <taxon>Tracheophyta</taxon>
        <taxon>Spermatophyta</taxon>
        <taxon>Magnoliopsida</taxon>
        <taxon>eudicotyledons</taxon>
        <taxon>Gunneridae</taxon>
        <taxon>Pentapetalae</taxon>
        <taxon>rosids</taxon>
        <taxon>malvids</taxon>
        <taxon>Malvales</taxon>
        <taxon>Malvaceae</taxon>
        <taxon>Malvoideae</taxon>
        <taxon>Gossypium</taxon>
    </lineage>
</organism>
<evidence type="ECO:0000313" key="2">
    <source>
        <dbReference type="RefSeq" id="XP_016725200.1"/>
    </source>
</evidence>
<dbReference type="GeneID" id="107936926"/>
<name>A0A1U8MEJ8_GOSHI</name>